<dbReference type="CDD" id="cd02440">
    <property type="entry name" value="AdoMet_MTases"/>
    <property type="match status" value="1"/>
</dbReference>
<sequence length="463" mass="49244">MRLRAARRLPGSSGSGSGSSPTKGGLRSQPKSSRKSVAPLNPALSQNQTPKSDTEDPVEVPSVGWMWQVGGSGGGSNTPITATATSRPMPSAISTVANLYEDRIKAKKSLGQNFLTDDAVLQDIVAAAGVGPQDLVLEVGPGTGNLTKHLLASGAGVTAVEKDDTLYGRLQKEYGDVPRLTLIHGDALKVGLEDIIRGMMLQQDRQDPAASSESVSSAESALASTSTSGASSRGYKPGSSAAAGGRKVKVVANLPYNITKDLLTLLLPLGDWISDLHIMIQHEAAVRLTEHTPGGPEWRAANIRTLFYCRPRHGGGWAGRGRSRYRFRISRLKYDPVPGVDGALVTFSLIPPSARPAVPSERAFHSLVVKAFSERRKKMRNSLQPLYGAEQVEAALSECGLNADSRAQDLSLEQFVAFSRQLHSMSVQEGMGLLAGAAGGGGDQYMMKVFFQKPPPIRCSHKP</sequence>
<dbReference type="EC" id="2.1.1.-" evidence="6"/>
<name>D8TKG8_VOLCA</name>
<dbReference type="FunCoup" id="D8TKG8">
    <property type="interactions" value="275"/>
</dbReference>
<dbReference type="SMART" id="SM00650">
    <property type="entry name" value="rADc"/>
    <property type="match status" value="1"/>
</dbReference>
<dbReference type="PANTHER" id="PTHR11727:SF27">
    <property type="entry name" value="RIBOSOMAL RNA SMALL SUBUNIT METHYLTRANSFERASE, CHLOROPLASTIC"/>
    <property type="match status" value="1"/>
</dbReference>
<evidence type="ECO:0000256" key="3">
    <source>
        <dbReference type="ARBA" id="ARBA00022691"/>
    </source>
</evidence>
<feature type="binding site" evidence="5">
    <location>
        <position position="113"/>
    </location>
    <ligand>
        <name>S-adenosyl-L-methionine</name>
        <dbReference type="ChEBI" id="CHEBI:59789"/>
    </ligand>
</feature>
<dbReference type="InterPro" id="IPR023165">
    <property type="entry name" value="rRNA_Ade_diMease-like_C"/>
</dbReference>
<proteinExistence type="inferred from homology"/>
<dbReference type="Gene3D" id="1.10.8.100">
    <property type="entry name" value="Ribosomal RNA adenine dimethylase-like, domain 2"/>
    <property type="match status" value="1"/>
</dbReference>
<keyword evidence="4 5" id="KW-0694">RNA-binding</keyword>
<dbReference type="PANTHER" id="PTHR11727">
    <property type="entry name" value="DIMETHYLADENOSINE TRANSFERASE"/>
    <property type="match status" value="1"/>
</dbReference>
<feature type="region of interest" description="Disordered" evidence="7">
    <location>
        <begin position="206"/>
        <end position="242"/>
    </location>
</feature>
<dbReference type="OrthoDB" id="74991at2759"/>
<evidence type="ECO:0000256" key="5">
    <source>
        <dbReference type="PROSITE-ProRule" id="PRU01026"/>
    </source>
</evidence>
<evidence type="ECO:0000256" key="7">
    <source>
        <dbReference type="SAM" id="MobiDB-lite"/>
    </source>
</evidence>
<dbReference type="Gene3D" id="3.40.50.150">
    <property type="entry name" value="Vaccinia Virus protein VP39"/>
    <property type="match status" value="1"/>
</dbReference>
<gene>
    <name evidence="9" type="ORF">VOLCADRAFT_103245</name>
</gene>
<evidence type="ECO:0000259" key="8">
    <source>
        <dbReference type="SMART" id="SM00650"/>
    </source>
</evidence>
<dbReference type="GO" id="GO:0000179">
    <property type="term" value="F:rRNA (adenine-N6,N6-)-dimethyltransferase activity"/>
    <property type="evidence" value="ECO:0007669"/>
    <property type="project" value="UniProtKB-UniRule"/>
</dbReference>
<reference evidence="9 10" key="1">
    <citation type="journal article" date="2010" name="Science">
        <title>Genomic analysis of organismal complexity in the multicellular green alga Volvox carteri.</title>
        <authorList>
            <person name="Prochnik S.E."/>
            <person name="Umen J."/>
            <person name="Nedelcu A.M."/>
            <person name="Hallmann A."/>
            <person name="Miller S.M."/>
            <person name="Nishii I."/>
            <person name="Ferris P."/>
            <person name="Kuo A."/>
            <person name="Mitros T."/>
            <person name="Fritz-Laylin L.K."/>
            <person name="Hellsten U."/>
            <person name="Chapman J."/>
            <person name="Simakov O."/>
            <person name="Rensing S.A."/>
            <person name="Terry A."/>
            <person name="Pangilinan J."/>
            <person name="Kapitonov V."/>
            <person name="Jurka J."/>
            <person name="Salamov A."/>
            <person name="Shapiro H."/>
            <person name="Schmutz J."/>
            <person name="Grimwood J."/>
            <person name="Lindquist E."/>
            <person name="Lucas S."/>
            <person name="Grigoriev I.V."/>
            <person name="Schmitt R."/>
            <person name="Kirk D."/>
            <person name="Rokhsar D.S."/>
        </authorList>
    </citation>
    <scope>NUCLEOTIDE SEQUENCE [LARGE SCALE GENOMIC DNA]</scope>
    <source>
        <strain evidence="10">f. Nagariensis / Eve</strain>
    </source>
</reference>
<dbReference type="Proteomes" id="UP000001058">
    <property type="component" value="Unassembled WGS sequence"/>
</dbReference>
<dbReference type="InterPro" id="IPR020596">
    <property type="entry name" value="rRNA_Ade_Mease_Trfase_CS"/>
</dbReference>
<dbReference type="KEGG" id="vcn:VOLCADRAFT_103245"/>
<feature type="binding site" evidence="5">
    <location>
        <position position="186"/>
    </location>
    <ligand>
        <name>S-adenosyl-L-methionine</name>
        <dbReference type="ChEBI" id="CHEBI:59789"/>
    </ligand>
</feature>
<evidence type="ECO:0000256" key="4">
    <source>
        <dbReference type="ARBA" id="ARBA00022884"/>
    </source>
</evidence>
<feature type="binding site" evidence="5">
    <location>
        <position position="140"/>
    </location>
    <ligand>
        <name>S-adenosyl-L-methionine</name>
        <dbReference type="ChEBI" id="CHEBI:59789"/>
    </ligand>
</feature>
<dbReference type="InterPro" id="IPR029063">
    <property type="entry name" value="SAM-dependent_MTases_sf"/>
</dbReference>
<feature type="binding site" evidence="5">
    <location>
        <position position="115"/>
    </location>
    <ligand>
        <name>S-adenosyl-L-methionine</name>
        <dbReference type="ChEBI" id="CHEBI:59789"/>
    </ligand>
</feature>
<dbReference type="InterPro" id="IPR001737">
    <property type="entry name" value="KsgA/Erm"/>
</dbReference>
<dbReference type="Pfam" id="PF00398">
    <property type="entry name" value="RrnaAD"/>
    <property type="match status" value="1"/>
</dbReference>
<keyword evidence="3 5" id="KW-0949">S-adenosyl-L-methionine</keyword>
<dbReference type="SUPFAM" id="SSF53335">
    <property type="entry name" value="S-adenosyl-L-methionine-dependent methyltransferases"/>
    <property type="match status" value="1"/>
</dbReference>
<dbReference type="STRING" id="3068.D8TKG8"/>
<dbReference type="RefSeq" id="XP_002947017.1">
    <property type="nucleotide sequence ID" value="XM_002946971.1"/>
</dbReference>
<dbReference type="InterPro" id="IPR020598">
    <property type="entry name" value="rRNA_Ade_methylase_Trfase_N"/>
</dbReference>
<evidence type="ECO:0000313" key="9">
    <source>
        <dbReference type="EMBL" id="EFJ52243.1"/>
    </source>
</evidence>
<evidence type="ECO:0000256" key="2">
    <source>
        <dbReference type="ARBA" id="ARBA00022679"/>
    </source>
</evidence>
<keyword evidence="2 5" id="KW-0808">Transferase</keyword>
<dbReference type="AlphaFoldDB" id="D8TKG8"/>
<feature type="binding site" evidence="5">
    <location>
        <position position="161"/>
    </location>
    <ligand>
        <name>S-adenosyl-L-methionine</name>
        <dbReference type="ChEBI" id="CHEBI:59789"/>
    </ligand>
</feature>
<keyword evidence="1 5" id="KW-0489">Methyltransferase</keyword>
<feature type="region of interest" description="Disordered" evidence="7">
    <location>
        <begin position="1"/>
        <end position="86"/>
    </location>
</feature>
<comment type="similarity">
    <text evidence="5 6">Belongs to the class I-like SAM-binding methyltransferase superfamily. rRNA adenine N(6)-methyltransferase family.</text>
</comment>
<organism evidence="10">
    <name type="scientific">Volvox carteri f. nagariensis</name>
    <dbReference type="NCBI Taxonomy" id="3068"/>
    <lineage>
        <taxon>Eukaryota</taxon>
        <taxon>Viridiplantae</taxon>
        <taxon>Chlorophyta</taxon>
        <taxon>core chlorophytes</taxon>
        <taxon>Chlorophyceae</taxon>
        <taxon>CS clade</taxon>
        <taxon>Chlamydomonadales</taxon>
        <taxon>Volvocaceae</taxon>
        <taxon>Volvox</taxon>
    </lineage>
</organism>
<evidence type="ECO:0000313" key="10">
    <source>
        <dbReference type="Proteomes" id="UP000001058"/>
    </source>
</evidence>
<dbReference type="PROSITE" id="PS01131">
    <property type="entry name" value="RRNA_A_DIMETH"/>
    <property type="match status" value="1"/>
</dbReference>
<feature type="compositionally biased region" description="Low complexity" evidence="7">
    <location>
        <begin position="209"/>
        <end position="232"/>
    </location>
</feature>
<evidence type="ECO:0000256" key="1">
    <source>
        <dbReference type="ARBA" id="ARBA00022603"/>
    </source>
</evidence>
<dbReference type="PROSITE" id="PS51689">
    <property type="entry name" value="SAM_RNA_A_N6_MT"/>
    <property type="match status" value="1"/>
</dbReference>
<keyword evidence="6" id="KW-0698">rRNA processing</keyword>
<dbReference type="GO" id="GO:0003723">
    <property type="term" value="F:RNA binding"/>
    <property type="evidence" value="ECO:0007669"/>
    <property type="project" value="UniProtKB-UniRule"/>
</dbReference>
<dbReference type="eggNOG" id="KOG0820">
    <property type="taxonomic scope" value="Eukaryota"/>
</dbReference>
<dbReference type="InParanoid" id="D8TKG8"/>
<dbReference type="EMBL" id="GL378325">
    <property type="protein sequence ID" value="EFJ52243.1"/>
    <property type="molecule type" value="Genomic_DNA"/>
</dbReference>
<accession>D8TKG8</accession>
<feature type="compositionally biased region" description="Polar residues" evidence="7">
    <location>
        <begin position="77"/>
        <end position="86"/>
    </location>
</feature>
<evidence type="ECO:0000256" key="6">
    <source>
        <dbReference type="RuleBase" id="RU362106"/>
    </source>
</evidence>
<protein>
    <recommendedName>
        <fullName evidence="6">rRNA adenine N(6)-methyltransferase</fullName>
        <ecNumber evidence="6">2.1.1.-</ecNumber>
    </recommendedName>
</protein>
<feature type="binding site" evidence="5">
    <location>
        <position position="253"/>
    </location>
    <ligand>
        <name>S-adenosyl-L-methionine</name>
        <dbReference type="ChEBI" id="CHEBI:59789"/>
    </ligand>
</feature>
<keyword evidence="10" id="KW-1185">Reference proteome</keyword>
<feature type="domain" description="Ribosomal RNA adenine methylase transferase N-terminal" evidence="8">
    <location>
        <begin position="120"/>
        <end position="351"/>
    </location>
</feature>
<dbReference type="GeneID" id="9618382"/>